<evidence type="ECO:0000256" key="2">
    <source>
        <dbReference type="ARBA" id="ARBA00022842"/>
    </source>
</evidence>
<evidence type="ECO:0000256" key="3">
    <source>
        <dbReference type="ARBA" id="ARBA00023239"/>
    </source>
</evidence>
<dbReference type="InterPro" id="IPR001906">
    <property type="entry name" value="Terpene_synth_N"/>
</dbReference>
<proteinExistence type="predicted"/>
<dbReference type="InterPro" id="IPR008930">
    <property type="entry name" value="Terpenoid_cyclase/PrenylTrfase"/>
</dbReference>
<dbReference type="GO" id="GO:0046872">
    <property type="term" value="F:metal ion binding"/>
    <property type="evidence" value="ECO:0007669"/>
    <property type="project" value="UniProtKB-KW"/>
</dbReference>
<dbReference type="SUPFAM" id="SSF48576">
    <property type="entry name" value="Terpenoid synthases"/>
    <property type="match status" value="1"/>
</dbReference>
<keyword evidence="7" id="KW-1185">Reference proteome</keyword>
<dbReference type="PANTHER" id="PTHR31739">
    <property type="entry name" value="ENT-COPALYL DIPHOSPHATE SYNTHASE, CHLOROPLASTIC"/>
    <property type="match status" value="1"/>
</dbReference>
<evidence type="ECO:0000259" key="4">
    <source>
        <dbReference type="Pfam" id="PF01397"/>
    </source>
</evidence>
<dbReference type="Gene3D" id="1.10.600.10">
    <property type="entry name" value="Farnesyl Diphosphate Synthase"/>
    <property type="match status" value="1"/>
</dbReference>
<evidence type="ECO:0000256" key="1">
    <source>
        <dbReference type="ARBA" id="ARBA00022723"/>
    </source>
</evidence>
<keyword evidence="3" id="KW-0456">Lyase</keyword>
<protein>
    <submittedName>
        <fullName evidence="6">Uncharacterized protein</fullName>
    </submittedName>
</protein>
<dbReference type="Pfam" id="PF01397">
    <property type="entry name" value="Terpene_synth"/>
    <property type="match status" value="1"/>
</dbReference>
<evidence type="ECO:0000313" key="7">
    <source>
        <dbReference type="Proteomes" id="UP001630127"/>
    </source>
</evidence>
<organism evidence="6 7">
    <name type="scientific">Cinchona calisaya</name>
    <dbReference type="NCBI Taxonomy" id="153742"/>
    <lineage>
        <taxon>Eukaryota</taxon>
        <taxon>Viridiplantae</taxon>
        <taxon>Streptophyta</taxon>
        <taxon>Embryophyta</taxon>
        <taxon>Tracheophyta</taxon>
        <taxon>Spermatophyta</taxon>
        <taxon>Magnoliopsida</taxon>
        <taxon>eudicotyledons</taxon>
        <taxon>Gunneridae</taxon>
        <taxon>Pentapetalae</taxon>
        <taxon>asterids</taxon>
        <taxon>lamiids</taxon>
        <taxon>Gentianales</taxon>
        <taxon>Rubiaceae</taxon>
        <taxon>Cinchonoideae</taxon>
        <taxon>Cinchoneae</taxon>
        <taxon>Cinchona</taxon>
    </lineage>
</organism>
<dbReference type="InterPro" id="IPR050148">
    <property type="entry name" value="Terpene_synthase-like"/>
</dbReference>
<dbReference type="GO" id="GO:0016829">
    <property type="term" value="F:lyase activity"/>
    <property type="evidence" value="ECO:0007669"/>
    <property type="project" value="UniProtKB-KW"/>
</dbReference>
<dbReference type="SUPFAM" id="SSF48239">
    <property type="entry name" value="Terpenoid cyclases/Protein prenyltransferases"/>
    <property type="match status" value="2"/>
</dbReference>
<keyword evidence="1" id="KW-0479">Metal-binding</keyword>
<dbReference type="Pfam" id="PF03936">
    <property type="entry name" value="Terpene_synth_C"/>
    <property type="match status" value="1"/>
</dbReference>
<sequence>MLVGHRNNTISLRDHKIINLRHAAAGAISSRSSTTRCCLNFSLDAEWSRMARIKEMFGGKIELSVSAYDTAWVAMVPSRDSPNKPSFPQCLDWIIENQQQDGSWGLLPKHPLLVNDSLSCTMACVLALTKWRVGEQLVTKGLEFVGSHVFATTCKDQLCPIGFDIVFPSMMNEAIKLGLNLPFDQVMVDHMSSTRKSVIERYWQMKSEEIFLDTTCCAVAFRLLRMHGYEVSSDELQRFADQEQFFDTISIQYTNIITILELYRASVLKIHQHESSLDKINAWTSSYLKQQLLDQKILDERLHKEDQIKDIRDSLHTAYFLIAADLFNPELSESRLTYALITILTTIVDDLFDKCASKEELLGIIDLIKKWDEPLASDYCSNHAEIFYSAVWKKTNEMATKAFVKQGRCVKNDIIRLWLDVLESMMKELEWWSDGVIPTMEEYLSVAIVTISCQLIIFSALCFLGHELPEEVLRSDEYSGLVKHISIIGRLCNDLQTYEREMQERKVNSVTLQLCHGNGEVTLEEAIIKIKGMIENSRMELLQIVLQTKGSRVPRMGQASFLPQA</sequence>
<feature type="domain" description="Terpene synthase N-terminal" evidence="4">
    <location>
        <begin position="176"/>
        <end position="300"/>
    </location>
</feature>
<dbReference type="PANTHER" id="PTHR31739:SF33">
    <property type="entry name" value="CIS-ABIENOL SYNTHASE, CHLOROPLASTIC"/>
    <property type="match status" value="1"/>
</dbReference>
<evidence type="ECO:0000259" key="5">
    <source>
        <dbReference type="Pfam" id="PF03936"/>
    </source>
</evidence>
<dbReference type="AlphaFoldDB" id="A0ABD2YZC7"/>
<reference evidence="6 7" key="1">
    <citation type="submission" date="2024-11" db="EMBL/GenBank/DDBJ databases">
        <title>A near-complete genome assembly of Cinchona calisaya.</title>
        <authorList>
            <person name="Lian D.C."/>
            <person name="Zhao X.W."/>
            <person name="Wei L."/>
        </authorList>
    </citation>
    <scope>NUCLEOTIDE SEQUENCE [LARGE SCALE GENOMIC DNA]</scope>
    <source>
        <tissue evidence="6">Nenye</tissue>
    </source>
</reference>
<evidence type="ECO:0000313" key="6">
    <source>
        <dbReference type="EMBL" id="KAL3512624.1"/>
    </source>
</evidence>
<gene>
    <name evidence="6" type="ORF">ACH5RR_025341</name>
</gene>
<dbReference type="Proteomes" id="UP001630127">
    <property type="component" value="Unassembled WGS sequence"/>
</dbReference>
<keyword evidence="2" id="KW-0460">Magnesium</keyword>
<dbReference type="Gene3D" id="1.50.10.160">
    <property type="match status" value="1"/>
</dbReference>
<dbReference type="InterPro" id="IPR008949">
    <property type="entry name" value="Isoprenoid_synthase_dom_sf"/>
</dbReference>
<name>A0ABD2YZC7_9GENT</name>
<feature type="domain" description="Terpene synthase metal-binding" evidence="5">
    <location>
        <begin position="304"/>
        <end position="539"/>
    </location>
</feature>
<comment type="caution">
    <text evidence="6">The sequence shown here is derived from an EMBL/GenBank/DDBJ whole genome shotgun (WGS) entry which is preliminary data.</text>
</comment>
<accession>A0ABD2YZC7</accession>
<dbReference type="InterPro" id="IPR005630">
    <property type="entry name" value="Terpene_synthase_metal-bd"/>
</dbReference>
<dbReference type="EMBL" id="JBJUIK010000011">
    <property type="protein sequence ID" value="KAL3512624.1"/>
    <property type="molecule type" value="Genomic_DNA"/>
</dbReference>